<organism evidence="2">
    <name type="scientific">Wuchereria bancrofti</name>
    <dbReference type="NCBI Taxonomy" id="6293"/>
    <lineage>
        <taxon>Eukaryota</taxon>
        <taxon>Metazoa</taxon>
        <taxon>Ecdysozoa</taxon>
        <taxon>Nematoda</taxon>
        <taxon>Chromadorea</taxon>
        <taxon>Rhabditida</taxon>
        <taxon>Spirurina</taxon>
        <taxon>Spiruromorpha</taxon>
        <taxon>Filarioidea</taxon>
        <taxon>Onchocercidae</taxon>
        <taxon>Wuchereria</taxon>
    </lineage>
</organism>
<accession>A0A1I8EN73</accession>
<evidence type="ECO:0000313" key="2">
    <source>
        <dbReference type="WBParaSite" id="maker-PairedContig_3523-snap-gene-0.18-mRNA-1"/>
    </source>
</evidence>
<dbReference type="AlphaFoldDB" id="A0A1I8EN73"/>
<feature type="compositionally biased region" description="Low complexity" evidence="1">
    <location>
        <begin position="260"/>
        <end position="278"/>
    </location>
</feature>
<evidence type="ECO:0000256" key="1">
    <source>
        <dbReference type="SAM" id="MobiDB-lite"/>
    </source>
</evidence>
<reference evidence="2" key="1">
    <citation type="submission" date="2016-11" db="UniProtKB">
        <authorList>
            <consortium name="WormBaseParasite"/>
        </authorList>
    </citation>
    <scope>IDENTIFICATION</scope>
    <source>
        <strain evidence="2">pt0022</strain>
    </source>
</reference>
<feature type="region of interest" description="Disordered" evidence="1">
    <location>
        <begin position="252"/>
        <end position="278"/>
    </location>
</feature>
<dbReference type="WBParaSite" id="maker-PairedContig_3523-snap-gene-0.18-mRNA-1">
    <property type="protein sequence ID" value="maker-PairedContig_3523-snap-gene-0.18-mRNA-1"/>
    <property type="gene ID" value="maker-PairedContig_3523-snap-gene-0.18"/>
</dbReference>
<dbReference type="STRING" id="6293.A0A1I8EN73"/>
<proteinExistence type="predicted"/>
<protein>
    <submittedName>
        <fullName evidence="2">Uncharacterized protein</fullName>
    </submittedName>
</protein>
<name>A0A1I8EN73_WUCBA</name>
<sequence>MSSMLTGRARVVYVGDEFIHLSKGGLDGKIVAFKDSWLATSYDLQDWVTFKAKSYEAEPPHCNFGVRFKALAKSVKFESKAVMSEGIGTFFKVDEHQGQYGFITTNDGNTVYFTASVVRPETQDIRSAFKTGVQIRYKAIEQKQNNCRWRAIAVCNKNATFESFSSRQQKPADISNNNYIKLSGEYRIHHTLMFMLNFMEVLKQVAATLLKKTSQSSTPTANTVAKHVANNEVHSNGLQTTTWATNNLSQNNNIQSTKQTNSTLDSRSSSVSHSETSGAIGSNLLSSTSLLTTNALSSSAAFVESTGTGDAYEDAVRLMAYFRHLVTECSCQSCVLLC</sequence>